<organism evidence="2 3">
    <name type="scientific">Agrobacterium vitis</name>
    <name type="common">Rhizobium vitis</name>
    <dbReference type="NCBI Taxonomy" id="373"/>
    <lineage>
        <taxon>Bacteria</taxon>
        <taxon>Pseudomonadati</taxon>
        <taxon>Pseudomonadota</taxon>
        <taxon>Alphaproteobacteria</taxon>
        <taxon>Hyphomicrobiales</taxon>
        <taxon>Rhizobiaceae</taxon>
        <taxon>Rhizobium/Agrobacterium group</taxon>
        <taxon>Agrobacterium</taxon>
    </lineage>
</organism>
<feature type="region of interest" description="Disordered" evidence="1">
    <location>
        <begin position="46"/>
        <end position="70"/>
    </location>
</feature>
<protein>
    <submittedName>
        <fullName evidence="2">Uncharacterized protein</fullName>
    </submittedName>
</protein>
<dbReference type="Gene3D" id="4.10.410.40">
    <property type="match status" value="1"/>
</dbReference>
<dbReference type="EMBL" id="WPHM01000009">
    <property type="protein sequence ID" value="MUZ59320.1"/>
    <property type="molecule type" value="Genomic_DNA"/>
</dbReference>
<evidence type="ECO:0000313" key="2">
    <source>
        <dbReference type="EMBL" id="MUZ59320.1"/>
    </source>
</evidence>
<evidence type="ECO:0000313" key="3">
    <source>
        <dbReference type="Proteomes" id="UP000436692"/>
    </source>
</evidence>
<sequence length="156" mass="16589">MFFTAAGSTFDIGDLRANWAARQVSAVDFSSEVWVPVEGVSSLGRISGEWQTEETASPDADDPDNPQMPTVLKSARPAKTMQVVAAMVAGDAGQMAMLAAEGIVHPVTFRLTAADGSVLRFVALVLGADHVFDEAANVMSWSFSLKLQSNILREAS</sequence>
<accession>A0AAE5AXJ7</accession>
<dbReference type="Proteomes" id="UP000436692">
    <property type="component" value="Unassembled WGS sequence"/>
</dbReference>
<dbReference type="AlphaFoldDB" id="A0AAE5AXJ7"/>
<gene>
    <name evidence="2" type="ORF">GOZ95_17905</name>
</gene>
<proteinExistence type="predicted"/>
<comment type="caution">
    <text evidence="2">The sequence shown here is derived from an EMBL/GenBank/DDBJ whole genome shotgun (WGS) entry which is preliminary data.</text>
</comment>
<name>A0AAE5AXJ7_AGRVI</name>
<reference evidence="2 3" key="1">
    <citation type="submission" date="2019-12" db="EMBL/GenBank/DDBJ databases">
        <title>Whole-genome sequencing of Allorhizobium vitis.</title>
        <authorList>
            <person name="Gan H.M."/>
            <person name="Szegedi E."/>
            <person name="Burr T."/>
            <person name="Savka M.A."/>
        </authorList>
    </citation>
    <scope>NUCLEOTIDE SEQUENCE [LARGE SCALE GENOMIC DNA]</scope>
    <source>
        <strain evidence="2 3">CG989</strain>
    </source>
</reference>
<dbReference type="RefSeq" id="WP_156548568.1">
    <property type="nucleotide sequence ID" value="NZ_JABAEJ010000006.1"/>
</dbReference>
<evidence type="ECO:0000256" key="1">
    <source>
        <dbReference type="SAM" id="MobiDB-lite"/>
    </source>
</evidence>